<dbReference type="Proteomes" id="UP000324767">
    <property type="component" value="Unassembled WGS sequence"/>
</dbReference>
<feature type="region of interest" description="Disordered" evidence="1">
    <location>
        <begin position="1"/>
        <end position="185"/>
    </location>
</feature>
<organism evidence="2 3">
    <name type="scientific">Lasallia pustulata</name>
    <dbReference type="NCBI Taxonomy" id="136370"/>
    <lineage>
        <taxon>Eukaryota</taxon>
        <taxon>Fungi</taxon>
        <taxon>Dikarya</taxon>
        <taxon>Ascomycota</taxon>
        <taxon>Pezizomycotina</taxon>
        <taxon>Lecanoromycetes</taxon>
        <taxon>OSLEUM clade</taxon>
        <taxon>Umbilicariomycetidae</taxon>
        <taxon>Umbilicariales</taxon>
        <taxon>Umbilicariaceae</taxon>
        <taxon>Lasallia</taxon>
    </lineage>
</organism>
<accession>A0A5M8PBC2</accession>
<dbReference type="AlphaFoldDB" id="A0A5M8PBC2"/>
<reference evidence="2 3" key="1">
    <citation type="submission" date="2019-09" db="EMBL/GenBank/DDBJ databases">
        <title>The hologenome of the rock-dwelling lichen Lasallia pustulata.</title>
        <authorList>
            <person name="Greshake Tzovaras B."/>
            <person name="Segers F."/>
            <person name="Bicker A."/>
            <person name="Dal Grande F."/>
            <person name="Otte J."/>
            <person name="Hankeln T."/>
            <person name="Schmitt I."/>
            <person name="Ebersberger I."/>
        </authorList>
    </citation>
    <scope>NUCLEOTIDE SEQUENCE [LARGE SCALE GENOMIC DNA]</scope>
    <source>
        <strain evidence="2">A1-1</strain>
    </source>
</reference>
<gene>
    <name evidence="2" type="ORF">FRX48_09654</name>
</gene>
<sequence>MGWGRGGGEVRRGSGRVGKVVGRDRRGLRARRRGLQRDARTGGGGGGNRERGRENEDDDGGRESEDDEGWEEKVVEAYQGWETEEESEESMDGRRGSEGFALGDGDEGKARFVGAADESGDAERRAEEYRMLLGPRPELGTPGSSSVSVRRGPGSAPRTGQMESDVAERRETTSQKARATRRSHR</sequence>
<comment type="caution">
    <text evidence="2">The sequence shown here is derived from an EMBL/GenBank/DDBJ whole genome shotgun (WGS) entry which is preliminary data.</text>
</comment>
<proteinExistence type="predicted"/>
<evidence type="ECO:0000256" key="1">
    <source>
        <dbReference type="SAM" id="MobiDB-lite"/>
    </source>
</evidence>
<feature type="compositionally biased region" description="Basic and acidic residues" evidence="1">
    <location>
        <begin position="121"/>
        <end position="130"/>
    </location>
</feature>
<feature type="compositionally biased region" description="Acidic residues" evidence="1">
    <location>
        <begin position="55"/>
        <end position="70"/>
    </location>
</feature>
<dbReference type="EMBL" id="VXIT01000025">
    <property type="protein sequence ID" value="KAA6406599.1"/>
    <property type="molecule type" value="Genomic_DNA"/>
</dbReference>
<protein>
    <submittedName>
        <fullName evidence="2">Uncharacterized protein</fullName>
    </submittedName>
</protein>
<evidence type="ECO:0000313" key="2">
    <source>
        <dbReference type="EMBL" id="KAA6406599.1"/>
    </source>
</evidence>
<evidence type="ECO:0000313" key="3">
    <source>
        <dbReference type="Proteomes" id="UP000324767"/>
    </source>
</evidence>
<feature type="compositionally biased region" description="Low complexity" evidence="1">
    <location>
        <begin position="142"/>
        <end position="155"/>
    </location>
</feature>
<name>A0A5M8PBC2_9LECA</name>